<dbReference type="InterPro" id="IPR030922">
    <property type="entry name" value="LptF"/>
</dbReference>
<evidence type="ECO:0000256" key="5">
    <source>
        <dbReference type="ARBA" id="ARBA00023136"/>
    </source>
</evidence>
<keyword evidence="8" id="KW-1185">Reference proteome</keyword>
<sequence length="378" mass="40889">MTRIDRYILKLMLILFGFFALVLVAVYWLNRAVSLFEQLIADGQTALVVLEFTLLTLPLVISIVLPVAAFAATAYGTNRLSGESELVAMQSAGLSPWRMARPVLVFGMMVALMVSILVHAIVPMARARLADRQEQIAENVTAQFLKPGIFQYPAQGVTLFIRGITAQGEIEGLFLEDARDASSITSYSAEQALIVKSDAGPKLVMIRGMVQSLRSNDDAPRLSVTRFEDMTYDLASMVGGSAAKGRDLRDYGTARLLSPDAALLAATGQTAARARLEAHERLAQPLLSPVAAMLGFATLLVGGFSRFGVWRQVGWAIVALIFVQLLTNWTANRAGDDASYWPLVYLPSAVGAGICATLLWLSARRRRPGPLTASVEAA</sequence>
<protein>
    <submittedName>
        <fullName evidence="7">Lipopolysaccharide export system permease protein</fullName>
    </submittedName>
</protein>
<reference evidence="7 8" key="1">
    <citation type="submission" date="2016-10" db="EMBL/GenBank/DDBJ databases">
        <authorList>
            <person name="de Groot N.N."/>
        </authorList>
    </citation>
    <scope>NUCLEOTIDE SEQUENCE [LARGE SCALE GENOMIC DNA]</scope>
    <source>
        <strain evidence="7 8">DSM 22220</strain>
    </source>
</reference>
<evidence type="ECO:0000256" key="4">
    <source>
        <dbReference type="ARBA" id="ARBA00022989"/>
    </source>
</evidence>
<keyword evidence="2" id="KW-1003">Cell membrane</keyword>
<feature type="transmembrane region" description="Helical" evidence="6">
    <location>
        <begin position="103"/>
        <end position="122"/>
    </location>
</feature>
<dbReference type="PANTHER" id="PTHR33529">
    <property type="entry name" value="SLR0882 PROTEIN-RELATED"/>
    <property type="match status" value="1"/>
</dbReference>
<dbReference type="InterPro" id="IPR005495">
    <property type="entry name" value="LptG/LptF_permease"/>
</dbReference>
<keyword evidence="5 6" id="KW-0472">Membrane</keyword>
<comment type="subcellular location">
    <subcellularLocation>
        <location evidence="1">Cell membrane</location>
        <topology evidence="1">Multi-pass membrane protein</topology>
    </subcellularLocation>
</comment>
<proteinExistence type="predicted"/>
<gene>
    <name evidence="7" type="ORF">SAMN05421538_101297</name>
</gene>
<evidence type="ECO:0000313" key="8">
    <source>
        <dbReference type="Proteomes" id="UP000199344"/>
    </source>
</evidence>
<dbReference type="OrthoDB" id="8477889at2"/>
<organism evidence="7 8">
    <name type="scientific">Paracoccus isoporae</name>
    <dbReference type="NCBI Taxonomy" id="591205"/>
    <lineage>
        <taxon>Bacteria</taxon>
        <taxon>Pseudomonadati</taxon>
        <taxon>Pseudomonadota</taxon>
        <taxon>Alphaproteobacteria</taxon>
        <taxon>Rhodobacterales</taxon>
        <taxon>Paracoccaceae</taxon>
        <taxon>Paracoccus</taxon>
    </lineage>
</organism>
<keyword evidence="4 6" id="KW-1133">Transmembrane helix</keyword>
<evidence type="ECO:0000256" key="3">
    <source>
        <dbReference type="ARBA" id="ARBA00022692"/>
    </source>
</evidence>
<dbReference type="Proteomes" id="UP000199344">
    <property type="component" value="Unassembled WGS sequence"/>
</dbReference>
<dbReference type="GO" id="GO:0015920">
    <property type="term" value="P:lipopolysaccharide transport"/>
    <property type="evidence" value="ECO:0007669"/>
    <property type="project" value="TreeGrafter"/>
</dbReference>
<evidence type="ECO:0000256" key="2">
    <source>
        <dbReference type="ARBA" id="ARBA00022475"/>
    </source>
</evidence>
<feature type="transmembrane region" description="Helical" evidence="6">
    <location>
        <begin position="343"/>
        <end position="361"/>
    </location>
</feature>
<dbReference type="AlphaFoldDB" id="A0A1G6TJ73"/>
<dbReference type="GO" id="GO:0043190">
    <property type="term" value="C:ATP-binding cassette (ABC) transporter complex"/>
    <property type="evidence" value="ECO:0007669"/>
    <property type="project" value="InterPro"/>
</dbReference>
<dbReference type="RefSeq" id="WP_090520214.1">
    <property type="nucleotide sequence ID" value="NZ_FNAH01000001.1"/>
</dbReference>
<dbReference type="NCBIfam" id="TIGR04407">
    <property type="entry name" value="LptF_YjgP"/>
    <property type="match status" value="1"/>
</dbReference>
<dbReference type="EMBL" id="FNAH01000001">
    <property type="protein sequence ID" value="SDD29138.1"/>
    <property type="molecule type" value="Genomic_DNA"/>
</dbReference>
<evidence type="ECO:0000256" key="6">
    <source>
        <dbReference type="SAM" id="Phobius"/>
    </source>
</evidence>
<feature type="transmembrane region" description="Helical" evidence="6">
    <location>
        <begin position="49"/>
        <end position="72"/>
    </location>
</feature>
<feature type="transmembrane region" description="Helical" evidence="6">
    <location>
        <begin position="282"/>
        <end position="301"/>
    </location>
</feature>
<keyword evidence="3 6" id="KW-0812">Transmembrane</keyword>
<accession>A0A1G6TJ73</accession>
<dbReference type="Pfam" id="PF03739">
    <property type="entry name" value="LptF_LptG"/>
    <property type="match status" value="1"/>
</dbReference>
<feature type="transmembrane region" description="Helical" evidence="6">
    <location>
        <begin position="313"/>
        <end position="331"/>
    </location>
</feature>
<dbReference type="STRING" id="591205.SAMN05421538_101297"/>
<evidence type="ECO:0000313" key="7">
    <source>
        <dbReference type="EMBL" id="SDD29138.1"/>
    </source>
</evidence>
<dbReference type="PANTHER" id="PTHR33529:SF6">
    <property type="entry name" value="YJGP_YJGQ FAMILY PERMEASE"/>
    <property type="match status" value="1"/>
</dbReference>
<dbReference type="GO" id="GO:0055085">
    <property type="term" value="P:transmembrane transport"/>
    <property type="evidence" value="ECO:0007669"/>
    <property type="project" value="InterPro"/>
</dbReference>
<name>A0A1G6TJ73_9RHOB</name>
<feature type="transmembrane region" description="Helical" evidence="6">
    <location>
        <begin position="7"/>
        <end position="29"/>
    </location>
</feature>
<evidence type="ECO:0000256" key="1">
    <source>
        <dbReference type="ARBA" id="ARBA00004651"/>
    </source>
</evidence>